<dbReference type="SMR" id="A0A482XQP3"/>
<keyword evidence="1" id="KW-0732">Signal</keyword>
<organism evidence="6 7">
    <name type="scientific">Laodelphax striatellus</name>
    <name type="common">Small brown planthopper</name>
    <name type="synonym">Delphax striatella</name>
    <dbReference type="NCBI Taxonomy" id="195883"/>
    <lineage>
        <taxon>Eukaryota</taxon>
        <taxon>Metazoa</taxon>
        <taxon>Ecdysozoa</taxon>
        <taxon>Arthropoda</taxon>
        <taxon>Hexapoda</taxon>
        <taxon>Insecta</taxon>
        <taxon>Pterygota</taxon>
        <taxon>Neoptera</taxon>
        <taxon>Paraneoptera</taxon>
        <taxon>Hemiptera</taxon>
        <taxon>Auchenorrhyncha</taxon>
        <taxon>Fulgoroidea</taxon>
        <taxon>Delphacidae</taxon>
        <taxon>Criomorphinae</taxon>
        <taxon>Laodelphax</taxon>
    </lineage>
</organism>
<dbReference type="InterPro" id="IPR000034">
    <property type="entry name" value="Laminin_IV"/>
</dbReference>
<proteinExistence type="predicted"/>
<dbReference type="EMBL" id="QKKF02003025">
    <property type="protein sequence ID" value="RZF47867.1"/>
    <property type="molecule type" value="Genomic_DNA"/>
</dbReference>
<dbReference type="InParanoid" id="A0A482XQP3"/>
<dbReference type="SMART" id="SM00281">
    <property type="entry name" value="LamB"/>
    <property type="match status" value="1"/>
</dbReference>
<gene>
    <name evidence="6" type="ORF">LSTR_LSTR016604</name>
</gene>
<keyword evidence="3" id="KW-1015">Disulfide bond</keyword>
<evidence type="ECO:0000256" key="1">
    <source>
        <dbReference type="ARBA" id="ARBA00022729"/>
    </source>
</evidence>
<evidence type="ECO:0000256" key="4">
    <source>
        <dbReference type="ARBA" id="ARBA00023180"/>
    </source>
</evidence>
<keyword evidence="7" id="KW-1185">Reference proteome</keyword>
<evidence type="ECO:0000256" key="3">
    <source>
        <dbReference type="ARBA" id="ARBA00023157"/>
    </source>
</evidence>
<feature type="domain" description="Laminin IV type A" evidence="5">
    <location>
        <begin position="1"/>
        <end position="168"/>
    </location>
</feature>
<name>A0A482XQP3_LAOST</name>
<dbReference type="Proteomes" id="UP000291343">
    <property type="component" value="Unassembled WGS sequence"/>
</dbReference>
<evidence type="ECO:0000256" key="2">
    <source>
        <dbReference type="ARBA" id="ARBA00022737"/>
    </source>
</evidence>
<evidence type="ECO:0000259" key="5">
    <source>
        <dbReference type="PROSITE" id="PS51115"/>
    </source>
</evidence>
<dbReference type="PROSITE" id="PS51115">
    <property type="entry name" value="LAMININ_IVA"/>
    <property type="match status" value="1"/>
</dbReference>
<dbReference type="Pfam" id="PF00052">
    <property type="entry name" value="Laminin_B"/>
    <property type="match status" value="1"/>
</dbReference>
<reference evidence="6 7" key="1">
    <citation type="journal article" date="2017" name="Gigascience">
        <title>Genome sequence of the small brown planthopper, Laodelphax striatellus.</title>
        <authorList>
            <person name="Zhu J."/>
            <person name="Jiang F."/>
            <person name="Wang X."/>
            <person name="Yang P."/>
            <person name="Bao Y."/>
            <person name="Zhao W."/>
            <person name="Wang W."/>
            <person name="Lu H."/>
            <person name="Wang Q."/>
            <person name="Cui N."/>
            <person name="Li J."/>
            <person name="Chen X."/>
            <person name="Luo L."/>
            <person name="Yu J."/>
            <person name="Kang L."/>
            <person name="Cui F."/>
        </authorList>
    </citation>
    <scope>NUCLEOTIDE SEQUENCE [LARGE SCALE GENOMIC DNA]</scope>
    <source>
        <strain evidence="6">Lst14</strain>
    </source>
</reference>
<accession>A0A482XQP3</accession>
<protein>
    <recommendedName>
        <fullName evidence="5">Laminin IV type A domain-containing protein</fullName>
    </recommendedName>
</protein>
<dbReference type="AlphaFoldDB" id="A0A482XQP3"/>
<sequence>MRSWLVSDIWVKRTVLPSLEPETGLVSIGNFELPGVENYFWLAGDAYCGDRLASYGSALTFRVTWVVMRGDTSGTPTQGPDVVILGNNGLKLGFGENWYQQNNISLTVQLEEQGWYHLVSDEADDVITSNRFGFKGAPVTRAQFLSVLADVKHILLRAKFHTDQAEAR</sequence>
<evidence type="ECO:0000313" key="7">
    <source>
        <dbReference type="Proteomes" id="UP000291343"/>
    </source>
</evidence>
<dbReference type="STRING" id="195883.A0A482XQP3"/>
<comment type="caution">
    <text evidence="6">The sequence shown here is derived from an EMBL/GenBank/DDBJ whole genome shotgun (WGS) entry which is preliminary data.</text>
</comment>
<evidence type="ECO:0000313" key="6">
    <source>
        <dbReference type="EMBL" id="RZF47867.1"/>
    </source>
</evidence>
<keyword evidence="2" id="KW-0677">Repeat</keyword>
<dbReference type="OrthoDB" id="8545473at2759"/>
<keyword evidence="4" id="KW-0325">Glycoprotein</keyword>